<evidence type="ECO:0000256" key="7">
    <source>
        <dbReference type="ARBA" id="ARBA00022833"/>
    </source>
</evidence>
<name>A0A158PRT5_BRUPA</name>
<dbReference type="PANTHER" id="PTHR24408">
    <property type="entry name" value="ZINC FINGER PROTEIN"/>
    <property type="match status" value="1"/>
</dbReference>
<dbReference type="SUPFAM" id="SSF57667">
    <property type="entry name" value="beta-beta-alpha zinc fingers"/>
    <property type="match status" value="3"/>
</dbReference>
<feature type="compositionally biased region" description="Basic and acidic residues" evidence="11">
    <location>
        <begin position="1183"/>
        <end position="1197"/>
    </location>
</feature>
<evidence type="ECO:0000256" key="8">
    <source>
        <dbReference type="ARBA" id="ARBA00023125"/>
    </source>
</evidence>
<feature type="compositionally biased region" description="Acidic residues" evidence="11">
    <location>
        <begin position="485"/>
        <end position="500"/>
    </location>
</feature>
<reference evidence="15" key="1">
    <citation type="submission" date="2016-04" db="UniProtKB">
        <authorList>
            <consortium name="WormBaseParasite"/>
        </authorList>
    </citation>
    <scope>IDENTIFICATION</scope>
</reference>
<dbReference type="InterPro" id="IPR036236">
    <property type="entry name" value="Znf_C2H2_sf"/>
</dbReference>
<sequence>MSYEELVEVVETNGWSLQRSNIFIKNYTDNTRGFYPMQHDKNVTGTAGVSLSSITPYDSFVQQQQQQQQQQQSSSGSSVLPTRLISSLSSELSNLDGGDSQDLLQQQQNDTTQKLLAHLSSTINSGPSVPHVTTTTTTTTTTPQQAYITAAAAEEAKLMETRKQELLQKLQQQLNSSNKVSANGTTNATVAAQLWLQQNCAALQQQQQQQQLANKINQNQSSIILTNHSTTANLIPETHQIQQDVNQQRSSFLNSDYQQLVQNGDLRLQDESEQQLLSDVKTVTVSQHHTSLSPHPVVHTDDGSSAFRLLNQNTEMRQDRAITATAVITRDCDDVSNFAIPSSSSSSSLTSSFVTSLSRNHITSVERDYHHNGEDDTIESKLVIGDIEMTDDCSKTDKTINIDESYSVSKITDEGGGNEQSLLTTGISNEIIGISTYATMGSVIRTDSNEFTEKTDNVDEQPRMKSILDFVDGEVEIDVEHKECDEDEMDEKPLTDDDDAGSGIVDDSESRLLVSGMESPEIHGTRTETPLGQTRFTAICIEERILNEKLIPSTTSSAATTSRSAASSVSPCHRLMPQTAHAAPSPRSESISSTPSSSTFCRAPGLGPINVTEAQQSGAALPLVCNICGFSCNSKFHYNSHMNTHGDHQCTMCDYTSRTEGRLKKHMRDSHTVEEQLAAGLDVEQALTNSTSTSSTPVARITTTPVDASSLSTSMASVLEAANLAAAAQAAAQAVAASCSSNSSSGPTTSAQSDSGSGLSLPSGSGTPPSSDIISSSKLSGAANSISGLVPSALDQIRAFTENPSVLPDLSSANLATALISQGLLSSQAFHESIKSINSDEQSISPVNGDKPRQCSSKPKTYKCKQCSHISTSKEEQWAHARTHIPVEKQLGCTRCGFVTEYKHHLEYHLRNHMGSKPFHCKKCAYSCVNKSMLNSHMKSHTNIYQFRCRDCTYATKYCHSLKLHLRKYNHNRATDVTDSAVNITVNATASTSDLCNGTTQVVAESDDTAMRRLSESLAVQSADGGSSPEPLPTTSTMAQELTAALGMTPVVTTNSLDIASHLLFRQQHQMEEMELLLRLKNMAGLNPGAMLGISLQCPACSYQAINQGDSLRHQLGHLIGPNGENPLIPLYNIFGIPQTAGVPSSETSFDSSSNLNEQMEQQDDEMETSKVEVDDYISGAEVDEKTGITDSDDHMMSDISGESEDSPSSGKSSIDEGSSGMEQESDKGAKKRKAGLKLNQIAARLQEKNSPENPGSSDSMNDSKYEGLLLSGMKENPLNEMSGTSVGITLDSQEAPSISSLTSTTPLAPQPQLITPLGIHNDLINLSNLNIFQQACIAHMQEMERKLHILEMWRFSCGHCKMAFQDEPLYHIHMGYHGYENPFKCNRCGQACSDFLTFNLHLLQAKH</sequence>
<evidence type="ECO:0000256" key="6">
    <source>
        <dbReference type="ARBA" id="ARBA00022771"/>
    </source>
</evidence>
<feature type="region of interest" description="Disordered" evidence="11">
    <location>
        <begin position="1142"/>
        <end position="1265"/>
    </location>
</feature>
<dbReference type="GO" id="GO:0040034">
    <property type="term" value="P:regulation of development, heterochronic"/>
    <property type="evidence" value="ECO:0007669"/>
    <property type="project" value="UniProtKB-ARBA"/>
</dbReference>
<evidence type="ECO:0000256" key="9">
    <source>
        <dbReference type="ARBA" id="ARBA00023242"/>
    </source>
</evidence>
<feature type="compositionally biased region" description="Low complexity" evidence="11">
    <location>
        <begin position="1207"/>
        <end position="1221"/>
    </location>
</feature>
<feature type="region of interest" description="Disordered" evidence="11">
    <location>
        <begin position="121"/>
        <end position="140"/>
    </location>
</feature>
<feature type="region of interest" description="Disordered" evidence="11">
    <location>
        <begin position="484"/>
        <end position="511"/>
    </location>
</feature>
<feature type="domain" description="C2H2-type" evidence="12">
    <location>
        <begin position="891"/>
        <end position="918"/>
    </location>
</feature>
<feature type="domain" description="C2H2-type" evidence="12">
    <location>
        <begin position="648"/>
        <end position="676"/>
    </location>
</feature>
<feature type="domain" description="C2H2-type" evidence="12">
    <location>
        <begin position="919"/>
        <end position="946"/>
    </location>
</feature>
<keyword evidence="6 10" id="KW-0863">Zinc-finger</keyword>
<evidence type="ECO:0000256" key="5">
    <source>
        <dbReference type="ARBA" id="ARBA00022737"/>
    </source>
</evidence>
<dbReference type="GO" id="GO:0000977">
    <property type="term" value="F:RNA polymerase II transcription regulatory region sequence-specific DNA binding"/>
    <property type="evidence" value="ECO:0007669"/>
    <property type="project" value="UniProtKB-ARBA"/>
</dbReference>
<comment type="subcellular location">
    <subcellularLocation>
        <location evidence="1">Nucleus</location>
    </subcellularLocation>
</comment>
<feature type="compositionally biased region" description="Polar residues" evidence="11">
    <location>
        <begin position="1142"/>
        <end position="1157"/>
    </location>
</feature>
<keyword evidence="3" id="KW-0217">Developmental protein</keyword>
<dbReference type="FunFam" id="3.30.160.60:FF:001301">
    <property type="entry name" value="Blast:Protein hunchback"/>
    <property type="match status" value="1"/>
</dbReference>
<feature type="region of interest" description="Disordered" evidence="11">
    <location>
        <begin position="552"/>
        <end position="599"/>
    </location>
</feature>
<evidence type="ECO:0000256" key="10">
    <source>
        <dbReference type="PROSITE-ProRule" id="PRU00042"/>
    </source>
</evidence>
<keyword evidence="7" id="KW-0862">Zinc</keyword>
<dbReference type="SMART" id="SM00355">
    <property type="entry name" value="ZnF_C2H2"/>
    <property type="match status" value="9"/>
</dbReference>
<feature type="region of interest" description="Disordered" evidence="11">
    <location>
        <begin position="60"/>
        <end position="81"/>
    </location>
</feature>
<feature type="region of interest" description="Disordered" evidence="11">
    <location>
        <begin position="739"/>
        <end position="777"/>
    </location>
</feature>
<evidence type="ECO:0000256" key="3">
    <source>
        <dbReference type="ARBA" id="ARBA00022473"/>
    </source>
</evidence>
<feature type="domain" description="C2H2-type" evidence="12">
    <location>
        <begin position="1356"/>
        <end position="1383"/>
    </location>
</feature>
<reference evidence="13 14" key="2">
    <citation type="submission" date="2018-11" db="EMBL/GenBank/DDBJ databases">
        <authorList>
            <consortium name="Pathogen Informatics"/>
        </authorList>
    </citation>
    <scope>NUCLEOTIDE SEQUENCE [LARGE SCALE GENOMIC DNA]</scope>
</reference>
<dbReference type="STRING" id="6280.A0A158PRT5"/>
<protein>
    <submittedName>
        <fullName evidence="15">Protein krueppel</fullName>
    </submittedName>
</protein>
<keyword evidence="9" id="KW-0539">Nucleus</keyword>
<evidence type="ECO:0000256" key="2">
    <source>
        <dbReference type="ARBA" id="ARBA00007746"/>
    </source>
</evidence>
<evidence type="ECO:0000256" key="11">
    <source>
        <dbReference type="SAM" id="MobiDB-lite"/>
    </source>
</evidence>
<feature type="compositionally biased region" description="Low complexity" evidence="11">
    <location>
        <begin position="584"/>
        <end position="598"/>
    </location>
</feature>
<proteinExistence type="inferred from homology"/>
<dbReference type="PROSITE" id="PS00028">
    <property type="entry name" value="ZINC_FINGER_C2H2_1"/>
    <property type="match status" value="3"/>
</dbReference>
<dbReference type="Gene3D" id="3.30.160.60">
    <property type="entry name" value="Classic Zinc Finger"/>
    <property type="match status" value="4"/>
</dbReference>
<keyword evidence="5" id="KW-0677">Repeat</keyword>
<dbReference type="EMBL" id="UZAD01013215">
    <property type="protein sequence ID" value="VDN92331.1"/>
    <property type="molecule type" value="Genomic_DNA"/>
</dbReference>
<accession>A0A158PRT5</accession>
<comment type="similarity">
    <text evidence="2">Belongs to the hunchback C2H2-type zinc-finger protein family.</text>
</comment>
<evidence type="ECO:0000256" key="4">
    <source>
        <dbReference type="ARBA" id="ARBA00022723"/>
    </source>
</evidence>
<dbReference type="GO" id="GO:0000981">
    <property type="term" value="F:DNA-binding transcription factor activity, RNA polymerase II-specific"/>
    <property type="evidence" value="ECO:0007669"/>
    <property type="project" value="TreeGrafter"/>
</dbReference>
<dbReference type="Proteomes" id="UP000278627">
    <property type="component" value="Unassembled WGS sequence"/>
</dbReference>
<evidence type="ECO:0000313" key="15">
    <source>
        <dbReference type="WBParaSite" id="BPAG_0001118301-mRNA-1"/>
    </source>
</evidence>
<dbReference type="PROSITE" id="PS50157">
    <property type="entry name" value="ZINC_FINGER_C2H2_2"/>
    <property type="match status" value="4"/>
</dbReference>
<feature type="compositionally biased region" description="Polar residues" evidence="11">
    <location>
        <begin position="1252"/>
        <end position="1263"/>
    </location>
</feature>
<evidence type="ECO:0000313" key="13">
    <source>
        <dbReference type="EMBL" id="VDN92331.1"/>
    </source>
</evidence>
<gene>
    <name evidence="13" type="ORF">BPAG_LOCUS11145</name>
</gene>
<dbReference type="GO" id="GO:0000122">
    <property type="term" value="P:negative regulation of transcription by RNA polymerase II"/>
    <property type="evidence" value="ECO:0007669"/>
    <property type="project" value="UniProtKB-ARBA"/>
</dbReference>
<dbReference type="InterPro" id="IPR013087">
    <property type="entry name" value="Znf_C2H2_type"/>
</dbReference>
<feature type="compositionally biased region" description="Low complexity" evidence="11">
    <location>
        <begin position="62"/>
        <end position="81"/>
    </location>
</feature>
<dbReference type="PANTHER" id="PTHR24408:SF58">
    <property type="entry name" value="TRANSCRIPTION FACTOR (TFIIIA), PUTATIVE (AFU_ORTHOLOGUE AFUA_1G05150)-RELATED"/>
    <property type="match status" value="1"/>
</dbReference>
<evidence type="ECO:0000256" key="1">
    <source>
        <dbReference type="ARBA" id="ARBA00004123"/>
    </source>
</evidence>
<dbReference type="GO" id="GO:0008270">
    <property type="term" value="F:zinc ion binding"/>
    <property type="evidence" value="ECO:0007669"/>
    <property type="project" value="UniProtKB-KW"/>
</dbReference>
<dbReference type="WBParaSite" id="BPAG_0001118301-mRNA-1">
    <property type="protein sequence ID" value="BPAG_0001118301-mRNA-1"/>
    <property type="gene ID" value="BPAG_0001118301"/>
</dbReference>
<dbReference type="FunFam" id="3.30.160.60:FF:002883">
    <property type="entry name" value="Hunchback-like protein"/>
    <property type="match status" value="1"/>
</dbReference>
<dbReference type="GO" id="GO:0005634">
    <property type="term" value="C:nucleus"/>
    <property type="evidence" value="ECO:0007669"/>
    <property type="project" value="UniProtKB-SubCell"/>
</dbReference>
<evidence type="ECO:0000313" key="14">
    <source>
        <dbReference type="Proteomes" id="UP000278627"/>
    </source>
</evidence>
<keyword evidence="8" id="KW-0238">DNA-binding</keyword>
<keyword evidence="14" id="KW-1185">Reference proteome</keyword>
<organism evidence="15">
    <name type="scientific">Brugia pahangi</name>
    <name type="common">Filarial nematode worm</name>
    <dbReference type="NCBI Taxonomy" id="6280"/>
    <lineage>
        <taxon>Eukaryota</taxon>
        <taxon>Metazoa</taxon>
        <taxon>Ecdysozoa</taxon>
        <taxon>Nematoda</taxon>
        <taxon>Chromadorea</taxon>
        <taxon>Rhabditida</taxon>
        <taxon>Spirurina</taxon>
        <taxon>Spiruromorpha</taxon>
        <taxon>Filarioidea</taxon>
        <taxon>Onchocercidae</taxon>
        <taxon>Brugia</taxon>
    </lineage>
</organism>
<keyword evidence="4" id="KW-0479">Metal-binding</keyword>
<feature type="compositionally biased region" description="Low complexity" evidence="11">
    <location>
        <begin position="553"/>
        <end position="570"/>
    </location>
</feature>
<evidence type="ECO:0000259" key="12">
    <source>
        <dbReference type="PROSITE" id="PS50157"/>
    </source>
</evidence>